<proteinExistence type="predicted"/>
<evidence type="ECO:0000256" key="1">
    <source>
        <dbReference type="SAM" id="Phobius"/>
    </source>
</evidence>
<dbReference type="Gene3D" id="2.40.420.20">
    <property type="match status" value="1"/>
</dbReference>
<dbReference type="GO" id="GO:1990281">
    <property type="term" value="C:efflux pump complex"/>
    <property type="evidence" value="ECO:0007669"/>
    <property type="project" value="TreeGrafter"/>
</dbReference>
<dbReference type="AlphaFoldDB" id="A0A0G1NPN7"/>
<sequence length="466" mass="49948">MLKIRRLFQRSVVAFKKRPVAGLLGILSILLLVILIIARLTRPGESTDTLGQVAKVVEVYRAGVSSKVTYNGQVEKAGVVKILSQTAGIVNAISVVEGQAVSRGALLLAIAANYQGSNPAEIQAAIANRQYRMVLDTFDTQKEIIVKQKEIASKAHDNTVNLATISAQAREDTTGLINLNQTMLDALQANLSALQANNPGNVNGSAILQIQGTMAQVSAGQNQLKSALRNLDYQVSSANPPLQLADQQRSLTFQQLELQQKSLELNRDISALQAKMANISASSFKPTAPFAGKVDRVYVRRLQAVSPGMPLVSLAGGNRSSRLVVRLPKDTAVRVSNIEPSTLRIDSRSIEILPLYVSSEATDGSLYSVVYSLPEDVYPSVTEGDSLQIDIPLSSIAKSIAVPLEAVFQTQDSAYVFTIKDGKARASKVSLGKVSGKFIDIVSGITADDVVILDRTVAQDTPVVSK</sequence>
<keyword evidence="1" id="KW-0472">Membrane</keyword>
<feature type="domain" description="YknX-like C-terminal permuted SH3-like" evidence="2">
    <location>
        <begin position="400"/>
        <end position="454"/>
    </location>
</feature>
<dbReference type="PANTHER" id="PTHR30469">
    <property type="entry name" value="MULTIDRUG RESISTANCE PROTEIN MDTA"/>
    <property type="match status" value="1"/>
</dbReference>
<feature type="transmembrane region" description="Helical" evidence="1">
    <location>
        <begin position="20"/>
        <end position="40"/>
    </location>
</feature>
<dbReference type="SUPFAM" id="SSF111369">
    <property type="entry name" value="HlyD-like secretion proteins"/>
    <property type="match status" value="1"/>
</dbReference>
<dbReference type="Gene3D" id="2.40.50.100">
    <property type="match status" value="1"/>
</dbReference>
<comment type="caution">
    <text evidence="3">The sequence shown here is derived from an EMBL/GenBank/DDBJ whole genome shotgun (WGS) entry which is preliminary data.</text>
</comment>
<gene>
    <name evidence="3" type="ORF">UX31_C0003G0057</name>
</gene>
<keyword evidence="1" id="KW-0812">Transmembrane</keyword>
<dbReference type="EMBL" id="LCLS01000003">
    <property type="protein sequence ID" value="KKU22391.1"/>
    <property type="molecule type" value="Genomic_DNA"/>
</dbReference>
<dbReference type="PANTHER" id="PTHR30469:SF15">
    <property type="entry name" value="HLYD FAMILY OF SECRETION PROTEINS"/>
    <property type="match status" value="1"/>
</dbReference>
<evidence type="ECO:0000259" key="2">
    <source>
        <dbReference type="Pfam" id="PF25989"/>
    </source>
</evidence>
<accession>A0A0G1NPN7</accession>
<evidence type="ECO:0000313" key="4">
    <source>
        <dbReference type="Proteomes" id="UP000034107"/>
    </source>
</evidence>
<dbReference type="InterPro" id="IPR058637">
    <property type="entry name" value="YknX-like_C"/>
</dbReference>
<reference evidence="3 4" key="1">
    <citation type="journal article" date="2015" name="Nature">
        <title>rRNA introns, odd ribosomes, and small enigmatic genomes across a large radiation of phyla.</title>
        <authorList>
            <person name="Brown C.T."/>
            <person name="Hug L.A."/>
            <person name="Thomas B.C."/>
            <person name="Sharon I."/>
            <person name="Castelle C.J."/>
            <person name="Singh A."/>
            <person name="Wilkins M.J."/>
            <person name="Williams K.H."/>
            <person name="Banfield J.F."/>
        </authorList>
    </citation>
    <scope>NUCLEOTIDE SEQUENCE [LARGE SCALE GENOMIC DNA]</scope>
</reference>
<dbReference type="Pfam" id="PF25989">
    <property type="entry name" value="YknX_C"/>
    <property type="match status" value="1"/>
</dbReference>
<keyword evidence="1" id="KW-1133">Transmembrane helix</keyword>
<protein>
    <recommendedName>
        <fullName evidence="2">YknX-like C-terminal permuted SH3-like domain-containing protein</fullName>
    </recommendedName>
</protein>
<name>A0A0G1NPN7_9BACT</name>
<organism evidence="3 4">
    <name type="scientific">Candidatus Nomurabacteria bacterium GW2011_GWA1_46_11</name>
    <dbReference type="NCBI Taxonomy" id="1618732"/>
    <lineage>
        <taxon>Bacteria</taxon>
        <taxon>Candidatus Nomuraibacteriota</taxon>
    </lineage>
</organism>
<dbReference type="Proteomes" id="UP000034107">
    <property type="component" value="Unassembled WGS sequence"/>
</dbReference>
<dbReference type="GO" id="GO:0015562">
    <property type="term" value="F:efflux transmembrane transporter activity"/>
    <property type="evidence" value="ECO:0007669"/>
    <property type="project" value="TreeGrafter"/>
</dbReference>
<evidence type="ECO:0000313" key="3">
    <source>
        <dbReference type="EMBL" id="KKU22391.1"/>
    </source>
</evidence>